<sequence length="368" mass="42508">MQLEKLRRNDVGDFLAWIPSLGEDATSHLTYIQFSQLAFYYSAEQIEQLEFSTNHIRQGNAPQSAIGMWFISIEAYINSIIRICCLTKRLSFDEIKTKDFGHRIKSLLEILEIDRRKFYRNTFQKLEEFKQYRNELFHDRTNDKSLTFQKTAFSGNPMRANQVDVMQAANIAIDVFHSLRHVIPRLDLMPQIMATKEDSFFYAKLDLLYHEVLRPHFLFALKKHSLTSGIELDTNASILQESSIFSATPVEIIVKAIPISLYISRGARSPPWPPEVDGTGRYDCCKPARNGVYSWIFQSKWATSRGHGWTRNLKRWIWAIRDGIGERRRCSSGLQPCQRQAFRAPATAGARPWRLTAFSATKRSNGET</sequence>
<organism evidence="1 2">
    <name type="scientific">Cupriavidus oxalaticus</name>
    <dbReference type="NCBI Taxonomy" id="96344"/>
    <lineage>
        <taxon>Bacteria</taxon>
        <taxon>Pseudomonadati</taxon>
        <taxon>Pseudomonadota</taxon>
        <taxon>Betaproteobacteria</taxon>
        <taxon>Burkholderiales</taxon>
        <taxon>Burkholderiaceae</taxon>
        <taxon>Cupriavidus</taxon>
    </lineage>
</organism>
<dbReference type="EMBL" id="OGUS01000124">
    <property type="protein sequence ID" value="SPC14910.1"/>
    <property type="molecule type" value="Genomic_DNA"/>
</dbReference>
<comment type="caution">
    <text evidence="1">The sequence shown here is derived from an EMBL/GenBank/DDBJ whole genome shotgun (WGS) entry which is preliminary data.</text>
</comment>
<proteinExistence type="predicted"/>
<name>A0A976GAG3_9BURK</name>
<protein>
    <submittedName>
        <fullName evidence="1">Uncharacterized protein</fullName>
    </submittedName>
</protein>
<accession>A0A976GAG3</accession>
<dbReference type="Proteomes" id="UP000256862">
    <property type="component" value="Chromosome CO2235"/>
</dbReference>
<reference evidence="1 2" key="1">
    <citation type="submission" date="2018-01" db="EMBL/GenBank/DDBJ databases">
        <authorList>
            <person name="Clerissi C."/>
        </authorList>
    </citation>
    <scope>NUCLEOTIDE SEQUENCE [LARGE SCALE GENOMIC DNA]</scope>
    <source>
        <strain evidence="1">Cupriavidus oxalaticus LMG 2235</strain>
    </source>
</reference>
<evidence type="ECO:0000313" key="2">
    <source>
        <dbReference type="Proteomes" id="UP000256862"/>
    </source>
</evidence>
<evidence type="ECO:0000313" key="1">
    <source>
        <dbReference type="EMBL" id="SPC14910.1"/>
    </source>
</evidence>
<gene>
    <name evidence="1" type="ORF">CO2235_230113</name>
</gene>
<dbReference type="AlphaFoldDB" id="A0A976GAG3"/>